<dbReference type="PANTHER" id="PTHR43252">
    <property type="entry name" value="TRANSCRIPTIONAL REGULATOR YQJI"/>
    <property type="match status" value="1"/>
</dbReference>
<evidence type="ECO:0000313" key="3">
    <source>
        <dbReference type="Proteomes" id="UP000886787"/>
    </source>
</evidence>
<dbReference type="Pfam" id="PF03551">
    <property type="entry name" value="PadR"/>
    <property type="match status" value="1"/>
</dbReference>
<gene>
    <name evidence="2" type="ORF">IAD32_08135</name>
</gene>
<dbReference type="InterPro" id="IPR036390">
    <property type="entry name" value="WH_DNA-bd_sf"/>
</dbReference>
<reference evidence="2" key="1">
    <citation type="submission" date="2020-10" db="EMBL/GenBank/DDBJ databases">
        <authorList>
            <person name="Gilroy R."/>
        </authorList>
    </citation>
    <scope>NUCLEOTIDE SEQUENCE</scope>
    <source>
        <strain evidence="2">ChiSjej1B19-3389</strain>
    </source>
</reference>
<feature type="domain" description="Transcription regulator PadR N-terminal" evidence="1">
    <location>
        <begin position="16"/>
        <end position="88"/>
    </location>
</feature>
<evidence type="ECO:0000313" key="2">
    <source>
        <dbReference type="EMBL" id="HIQ81232.1"/>
    </source>
</evidence>
<dbReference type="AlphaFoldDB" id="A0A9D1CUS2"/>
<organism evidence="2 3">
    <name type="scientific">Candidatus Scatavimonas merdigallinarum</name>
    <dbReference type="NCBI Taxonomy" id="2840914"/>
    <lineage>
        <taxon>Bacteria</taxon>
        <taxon>Bacillati</taxon>
        <taxon>Bacillota</taxon>
        <taxon>Clostridia</taxon>
        <taxon>Eubacteriales</taxon>
        <taxon>Oscillospiraceae</taxon>
        <taxon>Oscillospiraceae incertae sedis</taxon>
        <taxon>Candidatus Scatavimonas</taxon>
    </lineage>
</organism>
<dbReference type="SUPFAM" id="SSF46785">
    <property type="entry name" value="Winged helix' DNA-binding domain"/>
    <property type="match status" value="1"/>
</dbReference>
<dbReference type="Gene3D" id="1.10.10.10">
    <property type="entry name" value="Winged helix-like DNA-binding domain superfamily/Winged helix DNA-binding domain"/>
    <property type="match status" value="1"/>
</dbReference>
<proteinExistence type="predicted"/>
<comment type="caution">
    <text evidence="2">The sequence shown here is derived from an EMBL/GenBank/DDBJ whole genome shotgun (WGS) entry which is preliminary data.</text>
</comment>
<dbReference type="PANTHER" id="PTHR43252:SF7">
    <property type="entry name" value="TRANSCRIPTIONAL REGULATOR YQJI"/>
    <property type="match status" value="1"/>
</dbReference>
<name>A0A9D1CUS2_9FIRM</name>
<accession>A0A9D1CUS2</accession>
<sequence length="115" mass="13282">MGISENLKKGTSEMLILFLLEKEDMYGYQLAQELRERSEGYFVMPEGSLYPTLYRLIEKGVITDRQEIVGKRLRKYYHLEAAGKEYLKSIVAEYRSINLGIQKVLGENLLKDISG</sequence>
<dbReference type="EMBL" id="DVFW01000042">
    <property type="protein sequence ID" value="HIQ81232.1"/>
    <property type="molecule type" value="Genomic_DNA"/>
</dbReference>
<dbReference type="Proteomes" id="UP000886787">
    <property type="component" value="Unassembled WGS sequence"/>
</dbReference>
<dbReference type="InterPro" id="IPR005149">
    <property type="entry name" value="Tscrpt_reg_PadR_N"/>
</dbReference>
<protein>
    <submittedName>
        <fullName evidence="2">Helix-turn-helix transcriptional regulator</fullName>
    </submittedName>
</protein>
<dbReference type="InterPro" id="IPR036388">
    <property type="entry name" value="WH-like_DNA-bd_sf"/>
</dbReference>
<reference evidence="2" key="2">
    <citation type="journal article" date="2021" name="PeerJ">
        <title>Extensive microbial diversity within the chicken gut microbiome revealed by metagenomics and culture.</title>
        <authorList>
            <person name="Gilroy R."/>
            <person name="Ravi A."/>
            <person name="Getino M."/>
            <person name="Pursley I."/>
            <person name="Horton D.L."/>
            <person name="Alikhan N.F."/>
            <person name="Baker D."/>
            <person name="Gharbi K."/>
            <person name="Hall N."/>
            <person name="Watson M."/>
            <person name="Adriaenssens E.M."/>
            <person name="Foster-Nyarko E."/>
            <person name="Jarju S."/>
            <person name="Secka A."/>
            <person name="Antonio M."/>
            <person name="Oren A."/>
            <person name="Chaudhuri R.R."/>
            <person name="La Ragione R."/>
            <person name="Hildebrand F."/>
            <person name="Pallen M.J."/>
        </authorList>
    </citation>
    <scope>NUCLEOTIDE SEQUENCE</scope>
    <source>
        <strain evidence="2">ChiSjej1B19-3389</strain>
    </source>
</reference>
<evidence type="ECO:0000259" key="1">
    <source>
        <dbReference type="Pfam" id="PF03551"/>
    </source>
</evidence>